<evidence type="ECO:0000256" key="2">
    <source>
        <dbReference type="ARBA" id="ARBA00022692"/>
    </source>
</evidence>
<keyword evidence="7" id="KW-1185">Reference proteome</keyword>
<evidence type="ECO:0000256" key="3">
    <source>
        <dbReference type="ARBA" id="ARBA00022989"/>
    </source>
</evidence>
<comment type="subcellular location">
    <subcellularLocation>
        <location evidence="1">Membrane</location>
        <topology evidence="1">Multi-pass membrane protein</topology>
    </subcellularLocation>
</comment>
<evidence type="ECO:0000256" key="5">
    <source>
        <dbReference type="SAM" id="Phobius"/>
    </source>
</evidence>
<protein>
    <recommendedName>
        <fullName evidence="8">Energy-coupling factor transporter transmembrane protein EcfT</fullName>
    </recommendedName>
</protein>
<accession>A0ABS6RW56</accession>
<comment type="caution">
    <text evidence="6">The sequence shown here is derived from an EMBL/GenBank/DDBJ whole genome shotgun (WGS) entry which is preliminary data.</text>
</comment>
<evidence type="ECO:0000313" key="7">
    <source>
        <dbReference type="Proteomes" id="UP001196980"/>
    </source>
</evidence>
<organism evidence="6 7">
    <name type="scientific">Candidatus Magnetobacterium casense</name>
    <dbReference type="NCBI Taxonomy" id="1455061"/>
    <lineage>
        <taxon>Bacteria</taxon>
        <taxon>Pseudomonadati</taxon>
        <taxon>Nitrospirota</taxon>
        <taxon>Thermodesulfovibrionia</taxon>
        <taxon>Thermodesulfovibrionales</taxon>
        <taxon>Candidatus Magnetobacteriaceae</taxon>
        <taxon>Candidatus Magnetobacterium</taxon>
    </lineage>
</organism>
<dbReference type="EMBL" id="JABXWD010000052">
    <property type="protein sequence ID" value="MBV6340860.1"/>
    <property type="molecule type" value="Genomic_DNA"/>
</dbReference>
<evidence type="ECO:0000256" key="1">
    <source>
        <dbReference type="ARBA" id="ARBA00004141"/>
    </source>
</evidence>
<dbReference type="PANTHER" id="PTHR33514">
    <property type="entry name" value="PROTEIN ABCI12, CHLOROPLASTIC"/>
    <property type="match status" value="1"/>
</dbReference>
<evidence type="ECO:0000313" key="6">
    <source>
        <dbReference type="EMBL" id="MBV6340860.1"/>
    </source>
</evidence>
<dbReference type="Proteomes" id="UP001196980">
    <property type="component" value="Unassembled WGS sequence"/>
</dbReference>
<proteinExistence type="predicted"/>
<feature type="transmembrane region" description="Helical" evidence="5">
    <location>
        <begin position="46"/>
        <end position="66"/>
    </location>
</feature>
<dbReference type="InterPro" id="IPR003339">
    <property type="entry name" value="ABC/ECF_trnsptr_transmembrane"/>
</dbReference>
<gene>
    <name evidence="6" type="ORF">HWQ67_04620</name>
</gene>
<keyword evidence="3 5" id="KW-1133">Transmembrane helix</keyword>
<keyword evidence="2 5" id="KW-0812">Transmembrane</keyword>
<feature type="transmembrane region" description="Helical" evidence="5">
    <location>
        <begin position="7"/>
        <end position="40"/>
    </location>
</feature>
<name>A0ABS6RW56_9BACT</name>
<reference evidence="6 7" key="1">
    <citation type="journal article" date="2020" name="J Geophys Res Biogeosci">
        <title>Magnetotaxis as an Adaptation to Enable Bacterial Shuttling of Microbial Sulfur and Sulfur Cycling Across Aquatic Oxic#Anoxic Interfaces.</title>
        <authorList>
            <person name="Li J."/>
            <person name="Liu P."/>
            <person name="Wang J."/>
            <person name="Roberts A.P."/>
            <person name="Pan Y."/>
        </authorList>
    </citation>
    <scope>NUCLEOTIDE SEQUENCE [LARGE SCALE GENOMIC DNA]</scope>
    <source>
        <strain evidence="6 7">MYR-1_YQ</strain>
    </source>
</reference>
<dbReference type="PANTHER" id="PTHR33514:SF13">
    <property type="entry name" value="PROTEIN ABCI12, CHLOROPLASTIC"/>
    <property type="match status" value="1"/>
</dbReference>
<evidence type="ECO:0000256" key="4">
    <source>
        <dbReference type="ARBA" id="ARBA00023136"/>
    </source>
</evidence>
<dbReference type="RefSeq" id="WP_218251477.1">
    <property type="nucleotide sequence ID" value="NZ_JABXWD010000052.1"/>
</dbReference>
<sequence length="204" mass="22323">MTPLARMLVYFGGVVLVFVVQDTVFFLAAAFLAICTFVFFPGKRFRSGAIPISIFLAVTFAGNLMFKEGRIVFSLYGLEITHEGLTSATVTTARTLLMIIGAKLLLYAVSVEELAGAVGRLLRPLRVLRLPVEEFTEMMLLTLKAFPLLKDTMTTQYRARMAAAGADGLTQRAAIVSSLLVSVLSDILVSPEKFFDANKDEQKA</sequence>
<evidence type="ECO:0008006" key="8">
    <source>
        <dbReference type="Google" id="ProtNLM"/>
    </source>
</evidence>
<dbReference type="CDD" id="cd16914">
    <property type="entry name" value="EcfT"/>
    <property type="match status" value="1"/>
</dbReference>
<dbReference type="Pfam" id="PF02361">
    <property type="entry name" value="CbiQ"/>
    <property type="match status" value="1"/>
</dbReference>
<keyword evidence="4 5" id="KW-0472">Membrane</keyword>